<evidence type="ECO:0000259" key="1">
    <source>
        <dbReference type="SMART" id="SM01066"/>
    </source>
</evidence>
<keyword evidence="3" id="KW-1185">Reference proteome</keyword>
<dbReference type="CAZy" id="CBM25">
    <property type="family name" value="Carbohydrate-Binding Module Family 25"/>
</dbReference>
<dbReference type="RefSeq" id="WP_015756902.1">
    <property type="nucleotide sequence ID" value="NC_013216.1"/>
</dbReference>
<dbReference type="EMBL" id="CP001720">
    <property type="protein sequence ID" value="ACV62187.1"/>
    <property type="molecule type" value="Genomic_DNA"/>
</dbReference>
<dbReference type="Proteomes" id="UP000002217">
    <property type="component" value="Chromosome"/>
</dbReference>
<dbReference type="InterPro" id="IPR013783">
    <property type="entry name" value="Ig-like_fold"/>
</dbReference>
<dbReference type="InterPro" id="IPR005085">
    <property type="entry name" value="CBM25"/>
</dbReference>
<name>C8W698_DESAS</name>
<dbReference type="KEGG" id="dae:Dtox_1305"/>
<dbReference type="AlphaFoldDB" id="C8W698"/>
<feature type="domain" description="Carbohydrate binding module family 25" evidence="1">
    <location>
        <begin position="25"/>
        <end position="106"/>
    </location>
</feature>
<organism evidence="2 3">
    <name type="scientific">Desulfofarcimen acetoxidans (strain ATCC 49208 / DSM 771 / KCTC 5769 / VKM B-1644 / 5575)</name>
    <name type="common">Desulfotomaculum acetoxidans</name>
    <dbReference type="NCBI Taxonomy" id="485916"/>
    <lineage>
        <taxon>Bacteria</taxon>
        <taxon>Bacillati</taxon>
        <taxon>Bacillota</taxon>
        <taxon>Clostridia</taxon>
        <taxon>Eubacteriales</taxon>
        <taxon>Peptococcaceae</taxon>
        <taxon>Desulfofarcimen</taxon>
    </lineage>
</organism>
<dbReference type="GO" id="GO:2001070">
    <property type="term" value="F:starch binding"/>
    <property type="evidence" value="ECO:0007669"/>
    <property type="project" value="InterPro"/>
</dbReference>
<accession>C8W698</accession>
<evidence type="ECO:0000313" key="2">
    <source>
        <dbReference type="EMBL" id="ACV62187.1"/>
    </source>
</evidence>
<dbReference type="Gene3D" id="2.60.40.10">
    <property type="entry name" value="Immunoglobulins"/>
    <property type="match status" value="1"/>
</dbReference>
<protein>
    <recommendedName>
        <fullName evidence="1">Carbohydrate binding module family 25 domain-containing protein</fullName>
    </recommendedName>
</protein>
<gene>
    <name evidence="2" type="ordered locus">Dtox_1305</name>
</gene>
<dbReference type="HOGENOM" id="CLU_152619_0_0_9"/>
<dbReference type="SMART" id="SM01066">
    <property type="entry name" value="CBM_25"/>
    <property type="match status" value="1"/>
</dbReference>
<proteinExistence type="predicted"/>
<dbReference type="Pfam" id="PF16760">
    <property type="entry name" value="CBM53"/>
    <property type="match status" value="1"/>
</dbReference>
<reference evidence="2 3" key="1">
    <citation type="journal article" date="2009" name="Stand. Genomic Sci.">
        <title>Complete genome sequence of Desulfotomaculum acetoxidans type strain (5575).</title>
        <authorList>
            <person name="Spring S."/>
            <person name="Lapidus A."/>
            <person name="Schroder M."/>
            <person name="Gleim D."/>
            <person name="Sims D."/>
            <person name="Meincke L."/>
            <person name="Glavina Del Rio T."/>
            <person name="Tice H."/>
            <person name="Copeland A."/>
            <person name="Cheng J.F."/>
            <person name="Lucas S."/>
            <person name="Chen F."/>
            <person name="Nolan M."/>
            <person name="Bruce D."/>
            <person name="Goodwin L."/>
            <person name="Pitluck S."/>
            <person name="Ivanova N."/>
            <person name="Mavromatis K."/>
            <person name="Mikhailova N."/>
            <person name="Pati A."/>
            <person name="Chen A."/>
            <person name="Palaniappan K."/>
            <person name="Land M."/>
            <person name="Hauser L."/>
            <person name="Chang Y.J."/>
            <person name="Jeffries C.D."/>
            <person name="Chain P."/>
            <person name="Saunders E."/>
            <person name="Brettin T."/>
            <person name="Detter J.C."/>
            <person name="Goker M."/>
            <person name="Bristow J."/>
            <person name="Eisen J.A."/>
            <person name="Markowitz V."/>
            <person name="Hugenholtz P."/>
            <person name="Kyrpides N.C."/>
            <person name="Klenk H.P."/>
            <person name="Han C."/>
        </authorList>
    </citation>
    <scope>NUCLEOTIDE SEQUENCE [LARGE SCALE GENOMIC DNA]</scope>
    <source>
        <strain evidence="3">ATCC 49208 / DSM 771 / VKM B-1644</strain>
    </source>
</reference>
<evidence type="ECO:0000313" key="3">
    <source>
        <dbReference type="Proteomes" id="UP000002217"/>
    </source>
</evidence>
<sequence length="106" mass="12153">MNNLQPYTYSDQIYGVRVKPITEDGNKVSVLYDGLLARAGAEKVIMHAGFGDLNNWRNVKEIEMLKGQSGFEVSLDMKDKQLNFCFKDNLSNWDNNSGNNWVYKIQ</sequence>